<sequence>MPCMLNKHYSKIQDKVSDIIIQKAWTFIEEANRGESDLAKKYGEVDEDSIPIITVVADGAWCKRSHKTNYAASSGVTTEKEFLDSLCHRTSVDLEAIERKTVA</sequence>
<evidence type="ECO:0000313" key="3">
    <source>
        <dbReference type="Proteomes" id="UP000801492"/>
    </source>
</evidence>
<evidence type="ECO:0000259" key="1">
    <source>
        <dbReference type="Pfam" id="PF20700"/>
    </source>
</evidence>
<feature type="domain" description="Mutator-like transposase" evidence="1">
    <location>
        <begin position="1"/>
        <end position="81"/>
    </location>
</feature>
<dbReference type="EMBL" id="VTPC01003505">
    <property type="protein sequence ID" value="KAF2898429.1"/>
    <property type="molecule type" value="Genomic_DNA"/>
</dbReference>
<reference evidence="2" key="1">
    <citation type="submission" date="2019-08" db="EMBL/GenBank/DDBJ databases">
        <title>The genome of the North American firefly Photinus pyralis.</title>
        <authorList>
            <consortium name="Photinus pyralis genome working group"/>
            <person name="Fallon T.R."/>
            <person name="Sander Lower S.E."/>
            <person name="Weng J.-K."/>
        </authorList>
    </citation>
    <scope>NUCLEOTIDE SEQUENCE</scope>
    <source>
        <strain evidence="2">TRF0915ILg1</strain>
        <tissue evidence="2">Whole body</tissue>
    </source>
</reference>
<dbReference type="InterPro" id="IPR049012">
    <property type="entry name" value="Mutator_transp_dom"/>
</dbReference>
<gene>
    <name evidence="2" type="ORF">ILUMI_07754</name>
</gene>
<name>A0A8K0D5U2_IGNLU</name>
<accession>A0A8K0D5U2</accession>
<proteinExistence type="predicted"/>
<dbReference type="Pfam" id="PF20700">
    <property type="entry name" value="Mutator"/>
    <property type="match status" value="1"/>
</dbReference>
<dbReference type="AlphaFoldDB" id="A0A8K0D5U2"/>
<evidence type="ECO:0000313" key="2">
    <source>
        <dbReference type="EMBL" id="KAF2898429.1"/>
    </source>
</evidence>
<dbReference type="OrthoDB" id="6431392at2759"/>
<keyword evidence="3" id="KW-1185">Reference proteome</keyword>
<organism evidence="2 3">
    <name type="scientific">Ignelater luminosus</name>
    <name type="common">Cucubano</name>
    <name type="synonym">Pyrophorus luminosus</name>
    <dbReference type="NCBI Taxonomy" id="2038154"/>
    <lineage>
        <taxon>Eukaryota</taxon>
        <taxon>Metazoa</taxon>
        <taxon>Ecdysozoa</taxon>
        <taxon>Arthropoda</taxon>
        <taxon>Hexapoda</taxon>
        <taxon>Insecta</taxon>
        <taxon>Pterygota</taxon>
        <taxon>Neoptera</taxon>
        <taxon>Endopterygota</taxon>
        <taxon>Coleoptera</taxon>
        <taxon>Polyphaga</taxon>
        <taxon>Elateriformia</taxon>
        <taxon>Elateroidea</taxon>
        <taxon>Elateridae</taxon>
        <taxon>Agrypninae</taxon>
        <taxon>Pyrophorini</taxon>
        <taxon>Ignelater</taxon>
    </lineage>
</organism>
<dbReference type="Proteomes" id="UP000801492">
    <property type="component" value="Unassembled WGS sequence"/>
</dbReference>
<protein>
    <recommendedName>
        <fullName evidence="1">Mutator-like transposase domain-containing protein</fullName>
    </recommendedName>
</protein>
<comment type="caution">
    <text evidence="2">The sequence shown here is derived from an EMBL/GenBank/DDBJ whole genome shotgun (WGS) entry which is preliminary data.</text>
</comment>